<evidence type="ECO:0000313" key="3">
    <source>
        <dbReference type="EMBL" id="GFR94210.1"/>
    </source>
</evidence>
<feature type="domain" description="Concentrative nucleoside transporter C-terminal" evidence="2">
    <location>
        <begin position="2"/>
        <end position="97"/>
    </location>
</feature>
<dbReference type="EMBL" id="BMAT01005488">
    <property type="protein sequence ID" value="GFR94210.1"/>
    <property type="molecule type" value="Genomic_DNA"/>
</dbReference>
<evidence type="ECO:0000256" key="1">
    <source>
        <dbReference type="SAM" id="Phobius"/>
    </source>
</evidence>
<sequence length="106" mass="11500">MVVSAPATFAICKLMVPEARSEDCEVLHGDCNNLCDDEKKKYSSILDAAQSGALAMLRVTANIAVVAYVFMTLIAWVNHTFGWFGDRVGVGELSIEVSEGPKMVFV</sequence>
<gene>
    <name evidence="3" type="ORF">ElyMa_002662600</name>
</gene>
<dbReference type="InterPro" id="IPR011657">
    <property type="entry name" value="CNT_C_dom"/>
</dbReference>
<proteinExistence type="predicted"/>
<protein>
    <submittedName>
        <fullName evidence="3">Sodium/nucleoside cotransporter</fullName>
    </submittedName>
</protein>
<dbReference type="GO" id="GO:0015293">
    <property type="term" value="F:symporter activity"/>
    <property type="evidence" value="ECO:0007669"/>
    <property type="project" value="TreeGrafter"/>
</dbReference>
<keyword evidence="4" id="KW-1185">Reference proteome</keyword>
<keyword evidence="1" id="KW-0812">Transmembrane</keyword>
<evidence type="ECO:0000259" key="2">
    <source>
        <dbReference type="Pfam" id="PF07662"/>
    </source>
</evidence>
<feature type="transmembrane region" description="Helical" evidence="1">
    <location>
        <begin position="59"/>
        <end position="77"/>
    </location>
</feature>
<accession>A0AAV4H9T4</accession>
<keyword evidence="1" id="KW-1133">Transmembrane helix</keyword>
<dbReference type="GO" id="GO:0005886">
    <property type="term" value="C:plasma membrane"/>
    <property type="evidence" value="ECO:0007669"/>
    <property type="project" value="TreeGrafter"/>
</dbReference>
<dbReference type="PANTHER" id="PTHR10590:SF4">
    <property type="entry name" value="SOLUTE CARRIER FAMILY 28 MEMBER 3"/>
    <property type="match status" value="1"/>
</dbReference>
<dbReference type="PANTHER" id="PTHR10590">
    <property type="entry name" value="SODIUM/NUCLEOSIDE COTRANSPORTER"/>
    <property type="match status" value="1"/>
</dbReference>
<comment type="caution">
    <text evidence="3">The sequence shown here is derived from an EMBL/GenBank/DDBJ whole genome shotgun (WGS) entry which is preliminary data.</text>
</comment>
<reference evidence="3 4" key="1">
    <citation type="journal article" date="2021" name="Elife">
        <title>Chloroplast acquisition without the gene transfer in kleptoplastic sea slugs, Plakobranchus ocellatus.</title>
        <authorList>
            <person name="Maeda T."/>
            <person name="Takahashi S."/>
            <person name="Yoshida T."/>
            <person name="Shimamura S."/>
            <person name="Takaki Y."/>
            <person name="Nagai Y."/>
            <person name="Toyoda A."/>
            <person name="Suzuki Y."/>
            <person name="Arimoto A."/>
            <person name="Ishii H."/>
            <person name="Satoh N."/>
            <person name="Nishiyama T."/>
            <person name="Hasebe M."/>
            <person name="Maruyama T."/>
            <person name="Minagawa J."/>
            <person name="Obokata J."/>
            <person name="Shigenobu S."/>
        </authorList>
    </citation>
    <scope>NUCLEOTIDE SEQUENCE [LARGE SCALE GENOMIC DNA]</scope>
</reference>
<dbReference type="Proteomes" id="UP000762676">
    <property type="component" value="Unassembled WGS sequence"/>
</dbReference>
<name>A0AAV4H9T4_9GAST</name>
<dbReference type="InterPro" id="IPR008276">
    <property type="entry name" value="C_nuclsd_transpt"/>
</dbReference>
<keyword evidence="1" id="KW-0472">Membrane</keyword>
<evidence type="ECO:0000313" key="4">
    <source>
        <dbReference type="Proteomes" id="UP000762676"/>
    </source>
</evidence>
<dbReference type="Pfam" id="PF07662">
    <property type="entry name" value="Nucleos_tra2_C"/>
    <property type="match status" value="1"/>
</dbReference>
<dbReference type="AlphaFoldDB" id="A0AAV4H9T4"/>
<organism evidence="3 4">
    <name type="scientific">Elysia marginata</name>
    <dbReference type="NCBI Taxonomy" id="1093978"/>
    <lineage>
        <taxon>Eukaryota</taxon>
        <taxon>Metazoa</taxon>
        <taxon>Spiralia</taxon>
        <taxon>Lophotrochozoa</taxon>
        <taxon>Mollusca</taxon>
        <taxon>Gastropoda</taxon>
        <taxon>Heterobranchia</taxon>
        <taxon>Euthyneura</taxon>
        <taxon>Panpulmonata</taxon>
        <taxon>Sacoglossa</taxon>
        <taxon>Placobranchoidea</taxon>
        <taxon>Plakobranchidae</taxon>
        <taxon>Elysia</taxon>
    </lineage>
</organism>
<dbReference type="GO" id="GO:0005337">
    <property type="term" value="F:nucleoside transmembrane transporter activity"/>
    <property type="evidence" value="ECO:0007669"/>
    <property type="project" value="InterPro"/>
</dbReference>